<dbReference type="CDD" id="cd00200">
    <property type="entry name" value="WD40"/>
    <property type="match status" value="1"/>
</dbReference>
<dbReference type="OrthoDB" id="10263272at2759"/>
<keyword evidence="9" id="KW-0132">Cell division</keyword>
<feature type="repeat" description="WD" evidence="6">
    <location>
        <begin position="368"/>
        <end position="412"/>
    </location>
</feature>
<keyword evidence="5" id="KW-0131">Cell cycle</keyword>
<keyword evidence="4" id="KW-0689">Ribosomal protein</keyword>
<proteinExistence type="inferred from homology"/>
<evidence type="ECO:0000259" key="8">
    <source>
        <dbReference type="Pfam" id="PF24807"/>
    </source>
</evidence>
<dbReference type="InterPro" id="IPR001680">
    <property type="entry name" value="WD40_rpt"/>
</dbReference>
<dbReference type="GO" id="GO:0010997">
    <property type="term" value="F:anaphase-promoting complex binding"/>
    <property type="evidence" value="ECO:0007669"/>
    <property type="project" value="InterPro"/>
</dbReference>
<organism evidence="9 10">
    <name type="scientific">Trypanosoma conorhini</name>
    <dbReference type="NCBI Taxonomy" id="83891"/>
    <lineage>
        <taxon>Eukaryota</taxon>
        <taxon>Discoba</taxon>
        <taxon>Euglenozoa</taxon>
        <taxon>Kinetoplastea</taxon>
        <taxon>Metakinetoplastina</taxon>
        <taxon>Trypanosomatida</taxon>
        <taxon>Trypanosomatidae</taxon>
        <taxon>Trypanosoma</taxon>
    </lineage>
</organism>
<keyword evidence="4" id="KW-0687">Ribonucleoprotein</keyword>
<feature type="compositionally biased region" description="Polar residues" evidence="7">
    <location>
        <begin position="1"/>
        <end position="10"/>
    </location>
</feature>
<evidence type="ECO:0000256" key="2">
    <source>
        <dbReference type="ARBA" id="ARBA00022574"/>
    </source>
</evidence>
<sequence length="535" mass="58995">MELSFGTSLLPSPWRHTEPASPVARTPLSTPDRFISDRRSQDNAMSHFFLTTNENTFPIQASPDRRGGSVSLMASPSRGTGLGLDAGGGSAGVGGTEGAGSIGKTRNFPLDCGSADTPMLATEPYTNKLARTLFPDTQSTVLGIHSQVLHQLKTPESEQERYRNSLGVIFEENRARNFRSKAFRVVARAPERILDAADMIDDFYLQLIDWSVKDVLAVGLQGAVYLWDAKTYNITRLPCQRPLDGFYCSVSWSGDGKLLGLGTNDGSLEVWDVETQCITRRLQQHTDRVGALSWNGSAIASGSKDATVRVNDLRAPGASWTLRCHQESVCGLRWAPDGVRMASGGNDNQLLLWDSRAFSERPQPVLRLNKHTAAVKAIAWNPVQHNLLLSGGGSEDKMLRFWNTSTGECINCHNAESQVCGVLWNLRGTELVSSHGFSHNRLTIWKYPTMRRVADLTGHTSRVLHLCMSPDGEVVASAAGDETIRFWRCFPPSEESDRRSSRLWGGRDARSRQRSNRNSSSPHVDASLRDELSLR</sequence>
<dbReference type="EMBL" id="MKKU01000467">
    <property type="protein sequence ID" value="RNF11153.1"/>
    <property type="molecule type" value="Genomic_DNA"/>
</dbReference>
<dbReference type="PROSITE" id="PS50294">
    <property type="entry name" value="WD_REPEATS_REGION"/>
    <property type="match status" value="2"/>
</dbReference>
<gene>
    <name evidence="9" type="ORF">Tco025E_06688</name>
</gene>
<dbReference type="SUPFAM" id="SSF50978">
    <property type="entry name" value="WD40 repeat-like"/>
    <property type="match status" value="1"/>
</dbReference>
<dbReference type="Proteomes" id="UP000284403">
    <property type="component" value="Unassembled WGS sequence"/>
</dbReference>
<feature type="compositionally biased region" description="Basic and acidic residues" evidence="7">
    <location>
        <begin position="495"/>
        <end position="511"/>
    </location>
</feature>
<dbReference type="GO" id="GO:0005840">
    <property type="term" value="C:ribosome"/>
    <property type="evidence" value="ECO:0007669"/>
    <property type="project" value="UniProtKB-KW"/>
</dbReference>
<keyword evidence="3" id="KW-0677">Repeat</keyword>
<evidence type="ECO:0000256" key="6">
    <source>
        <dbReference type="PROSITE-ProRule" id="PRU00221"/>
    </source>
</evidence>
<feature type="region of interest" description="Disordered" evidence="7">
    <location>
        <begin position="493"/>
        <end position="535"/>
    </location>
</feature>
<reference evidence="9 10" key="1">
    <citation type="journal article" date="2018" name="BMC Genomics">
        <title>Genomic comparison of Trypanosoma conorhini and Trypanosoma rangeli to Trypanosoma cruzi strains of high and low virulence.</title>
        <authorList>
            <person name="Bradwell K.R."/>
            <person name="Koparde V.N."/>
            <person name="Matveyev A.V."/>
            <person name="Serrano M.G."/>
            <person name="Alves J.M."/>
            <person name="Parikh H."/>
            <person name="Huang B."/>
            <person name="Lee V."/>
            <person name="Espinosa-Alvarez O."/>
            <person name="Ortiz P.A."/>
            <person name="Costa-Martins A.G."/>
            <person name="Teixeira M.M."/>
            <person name="Buck G.A."/>
        </authorList>
    </citation>
    <scope>NUCLEOTIDE SEQUENCE [LARGE SCALE GENOMIC DNA]</scope>
    <source>
        <strain evidence="9 10">025E</strain>
    </source>
</reference>
<evidence type="ECO:0000256" key="4">
    <source>
        <dbReference type="ARBA" id="ARBA00022980"/>
    </source>
</evidence>
<dbReference type="InterPro" id="IPR019775">
    <property type="entry name" value="WD40_repeat_CS"/>
</dbReference>
<dbReference type="PANTHER" id="PTHR19918:SF1">
    <property type="entry name" value="FIZZY-RELATED PROTEIN HOMOLOG"/>
    <property type="match status" value="1"/>
</dbReference>
<dbReference type="GO" id="GO:1990757">
    <property type="term" value="F:ubiquitin ligase activator activity"/>
    <property type="evidence" value="ECO:0007669"/>
    <property type="project" value="TreeGrafter"/>
</dbReference>
<dbReference type="GO" id="GO:0005680">
    <property type="term" value="C:anaphase-promoting complex"/>
    <property type="evidence" value="ECO:0007669"/>
    <property type="project" value="TreeGrafter"/>
</dbReference>
<dbReference type="GO" id="GO:1905786">
    <property type="term" value="P:positive regulation of anaphase-promoting complex-dependent catabolic process"/>
    <property type="evidence" value="ECO:0007669"/>
    <property type="project" value="TreeGrafter"/>
</dbReference>
<dbReference type="InterPro" id="IPR036322">
    <property type="entry name" value="WD40_repeat_dom_sf"/>
</dbReference>
<protein>
    <submittedName>
        <fullName evidence="9">Putative cell division cycle protein</fullName>
    </submittedName>
</protein>
<feature type="repeat" description="WD" evidence="6">
    <location>
        <begin position="249"/>
        <end position="281"/>
    </location>
</feature>
<dbReference type="RefSeq" id="XP_029226335.1">
    <property type="nucleotide sequence ID" value="XM_029373563.1"/>
</dbReference>
<dbReference type="PANTHER" id="PTHR19918">
    <property type="entry name" value="CELL DIVISION CYCLE 20 CDC20 FIZZY -RELATED"/>
    <property type="match status" value="1"/>
</dbReference>
<dbReference type="InterPro" id="IPR015943">
    <property type="entry name" value="WD40/YVTN_repeat-like_dom_sf"/>
</dbReference>
<evidence type="ECO:0000256" key="3">
    <source>
        <dbReference type="ARBA" id="ARBA00022737"/>
    </source>
</evidence>
<dbReference type="InterPro" id="IPR056150">
    <property type="entry name" value="WD40_CDC20-Fz"/>
</dbReference>
<dbReference type="InterPro" id="IPR033010">
    <property type="entry name" value="Cdc20/Fizzy"/>
</dbReference>
<evidence type="ECO:0000256" key="5">
    <source>
        <dbReference type="ARBA" id="ARBA00023306"/>
    </source>
</evidence>
<keyword evidence="10" id="KW-1185">Reference proteome</keyword>
<evidence type="ECO:0000313" key="10">
    <source>
        <dbReference type="Proteomes" id="UP000284403"/>
    </source>
</evidence>
<dbReference type="PROSITE" id="PS00678">
    <property type="entry name" value="WD_REPEATS_1"/>
    <property type="match status" value="2"/>
</dbReference>
<feature type="repeat" description="WD" evidence="6">
    <location>
        <begin position="322"/>
        <end position="354"/>
    </location>
</feature>
<evidence type="ECO:0000256" key="1">
    <source>
        <dbReference type="ARBA" id="ARBA00006445"/>
    </source>
</evidence>
<dbReference type="GO" id="GO:0031145">
    <property type="term" value="P:anaphase-promoting complex-dependent catabolic process"/>
    <property type="evidence" value="ECO:0007669"/>
    <property type="project" value="TreeGrafter"/>
</dbReference>
<dbReference type="Gene3D" id="2.130.10.10">
    <property type="entry name" value="YVTN repeat-like/Quinoprotein amine dehydrogenase"/>
    <property type="match status" value="1"/>
</dbReference>
<dbReference type="SMART" id="SM00320">
    <property type="entry name" value="WD40"/>
    <property type="match status" value="6"/>
</dbReference>
<keyword evidence="2 6" id="KW-0853">WD repeat</keyword>
<dbReference type="Pfam" id="PF24807">
    <property type="entry name" value="WD40_CDC20-Fz"/>
    <property type="match status" value="1"/>
</dbReference>
<evidence type="ECO:0000313" key="9">
    <source>
        <dbReference type="EMBL" id="RNF11153.1"/>
    </source>
</evidence>
<dbReference type="PROSITE" id="PS50082">
    <property type="entry name" value="WD_REPEATS_2"/>
    <property type="match status" value="4"/>
</dbReference>
<feature type="domain" description="CDC20/Fizzy WD40" evidence="8">
    <location>
        <begin position="194"/>
        <end position="487"/>
    </location>
</feature>
<evidence type="ECO:0000256" key="7">
    <source>
        <dbReference type="SAM" id="MobiDB-lite"/>
    </source>
</evidence>
<feature type="repeat" description="WD" evidence="6">
    <location>
        <begin position="456"/>
        <end position="487"/>
    </location>
</feature>
<accession>A0A3R7NT05</accession>
<dbReference type="GeneID" id="40320299"/>
<feature type="region of interest" description="Disordered" evidence="7">
    <location>
        <begin position="1"/>
        <end position="31"/>
    </location>
</feature>
<dbReference type="AlphaFoldDB" id="A0A3R7NT05"/>
<feature type="compositionally biased region" description="Basic and acidic residues" evidence="7">
    <location>
        <begin position="526"/>
        <end position="535"/>
    </location>
</feature>
<name>A0A3R7NT05_9TRYP</name>
<comment type="caution">
    <text evidence="9">The sequence shown here is derived from an EMBL/GenBank/DDBJ whole genome shotgun (WGS) entry which is preliminary data.</text>
</comment>
<dbReference type="GO" id="GO:0051301">
    <property type="term" value="P:cell division"/>
    <property type="evidence" value="ECO:0007669"/>
    <property type="project" value="UniProtKB-KW"/>
</dbReference>
<comment type="similarity">
    <text evidence="1">Belongs to the WD repeat CDC20/Fizzy family.</text>
</comment>